<dbReference type="Gene3D" id="3.30.1490.20">
    <property type="entry name" value="ATP-grasp fold, A domain"/>
    <property type="match status" value="1"/>
</dbReference>
<dbReference type="NCBIfam" id="TIGR01016">
    <property type="entry name" value="sucCoAbeta"/>
    <property type="match status" value="1"/>
</dbReference>
<evidence type="ECO:0000313" key="8">
    <source>
        <dbReference type="EMBL" id="SVB29793.1"/>
    </source>
</evidence>
<evidence type="ECO:0000256" key="1">
    <source>
        <dbReference type="ARBA" id="ARBA00001946"/>
    </source>
</evidence>
<keyword evidence="5" id="KW-0547">Nucleotide-binding</keyword>
<protein>
    <recommendedName>
        <fullName evidence="7">ATP-grasp domain-containing protein</fullName>
    </recommendedName>
</protein>
<dbReference type="Pfam" id="PF08442">
    <property type="entry name" value="ATP-grasp_2"/>
    <property type="match status" value="1"/>
</dbReference>
<dbReference type="GO" id="GO:0005524">
    <property type="term" value="F:ATP binding"/>
    <property type="evidence" value="ECO:0007669"/>
    <property type="project" value="InterPro"/>
</dbReference>
<dbReference type="PROSITE" id="PS50975">
    <property type="entry name" value="ATP_GRASP"/>
    <property type="match status" value="1"/>
</dbReference>
<evidence type="ECO:0000256" key="6">
    <source>
        <dbReference type="ARBA" id="ARBA00022842"/>
    </source>
</evidence>
<keyword evidence="6" id="KW-0460">Magnesium</keyword>
<keyword evidence="3" id="KW-0436">Ligase</keyword>
<evidence type="ECO:0000259" key="7">
    <source>
        <dbReference type="PROSITE" id="PS50975"/>
    </source>
</evidence>
<evidence type="ECO:0000256" key="5">
    <source>
        <dbReference type="ARBA" id="ARBA00022741"/>
    </source>
</evidence>
<dbReference type="AlphaFoldDB" id="A0A382CWT9"/>
<dbReference type="InterPro" id="IPR005811">
    <property type="entry name" value="SUCC_ACL_C"/>
</dbReference>
<dbReference type="PANTHER" id="PTHR11815">
    <property type="entry name" value="SUCCINYL-COA SYNTHETASE BETA CHAIN"/>
    <property type="match status" value="1"/>
</dbReference>
<dbReference type="HAMAP" id="MF_00558">
    <property type="entry name" value="Succ_CoA_beta"/>
    <property type="match status" value="1"/>
</dbReference>
<accession>A0A382CWT9</accession>
<dbReference type="InterPro" id="IPR011761">
    <property type="entry name" value="ATP-grasp"/>
</dbReference>
<evidence type="ECO:0000256" key="4">
    <source>
        <dbReference type="ARBA" id="ARBA00022723"/>
    </source>
</evidence>
<dbReference type="GO" id="GO:0006104">
    <property type="term" value="P:succinyl-CoA metabolic process"/>
    <property type="evidence" value="ECO:0007669"/>
    <property type="project" value="TreeGrafter"/>
</dbReference>
<reference evidence="8" key="1">
    <citation type="submission" date="2018-05" db="EMBL/GenBank/DDBJ databases">
        <authorList>
            <person name="Lanie J.A."/>
            <person name="Ng W.-L."/>
            <person name="Kazmierczak K.M."/>
            <person name="Andrzejewski T.M."/>
            <person name="Davidsen T.M."/>
            <person name="Wayne K.J."/>
            <person name="Tettelin H."/>
            <person name="Glass J.I."/>
            <person name="Rusch D."/>
            <person name="Podicherti R."/>
            <person name="Tsui H.-C.T."/>
            <person name="Winkler M.E."/>
        </authorList>
    </citation>
    <scope>NUCLEOTIDE SEQUENCE</scope>
</reference>
<gene>
    <name evidence="8" type="ORF">METZ01_LOCUS182647</name>
</gene>
<dbReference type="Gene3D" id="3.40.50.261">
    <property type="entry name" value="Succinyl-CoA synthetase domains"/>
    <property type="match status" value="1"/>
</dbReference>
<dbReference type="GO" id="GO:0004775">
    <property type="term" value="F:succinate-CoA ligase (ADP-forming) activity"/>
    <property type="evidence" value="ECO:0007669"/>
    <property type="project" value="UniProtKB-ARBA"/>
</dbReference>
<dbReference type="FunFam" id="3.30.1490.20:FF:000002">
    <property type="entry name" value="Succinate--CoA ligase [ADP-forming] subunit beta"/>
    <property type="match status" value="1"/>
</dbReference>
<sequence>MKIHEYQAKQVLSRYGVPVPRGKVAESVEEAVESARELGGEICVVKAQIHAGGRGKGGGVKVCRGLDEVRDSAKKILGMQLVTKQTGPKGQKVLRLLVEEGMEIVKELYCSVLVDRTRQSVVVLASTEGGMDIEEVAASTPEKILKTFADPSLGLLPYQATELAYGLGIDKLNPKLIRQTAKTFSSLYQTFVQEDCTLVEINPLVLTSDNRVVALDAKLSFDDNALFRRSESMKMRDPAEEDPLEAEAGEYGLNYIKLDGSIGCMVNGAGLAMGTMDIIKTFGGEPANFLDVGGTATEETVEKGFQLISQDPNVRCILINIFGGIVRCDMVATGIVEAFRKVNLQIPVVVRLEGTNAEEAQKIIGSSGFGEQLQMADGLGEAAKMAVASLG</sequence>
<comment type="cofactor">
    <cofactor evidence="1">
        <name>Mg(2+)</name>
        <dbReference type="ChEBI" id="CHEBI:18420"/>
    </cofactor>
</comment>
<dbReference type="InterPro" id="IPR013815">
    <property type="entry name" value="ATP_grasp_subdomain_1"/>
</dbReference>
<dbReference type="FunFam" id="3.40.50.261:FF:000001">
    <property type="entry name" value="Succinate--CoA ligase [ADP-forming] subunit beta"/>
    <property type="match status" value="1"/>
</dbReference>
<dbReference type="GO" id="GO:0046872">
    <property type="term" value="F:metal ion binding"/>
    <property type="evidence" value="ECO:0007669"/>
    <property type="project" value="UniProtKB-KW"/>
</dbReference>
<dbReference type="Pfam" id="PF00549">
    <property type="entry name" value="Ligase_CoA"/>
    <property type="match status" value="1"/>
</dbReference>
<dbReference type="InterPro" id="IPR016102">
    <property type="entry name" value="Succinyl-CoA_synth-like"/>
</dbReference>
<dbReference type="FunFam" id="3.30.470.20:FF:000002">
    <property type="entry name" value="Succinate--CoA ligase [ADP-forming] subunit beta"/>
    <property type="match status" value="1"/>
</dbReference>
<name>A0A382CWT9_9ZZZZ</name>
<dbReference type="SUPFAM" id="SSF52210">
    <property type="entry name" value="Succinyl-CoA synthetase domains"/>
    <property type="match status" value="1"/>
</dbReference>
<evidence type="ECO:0000256" key="3">
    <source>
        <dbReference type="ARBA" id="ARBA00022598"/>
    </source>
</evidence>
<dbReference type="GO" id="GO:0006099">
    <property type="term" value="P:tricarboxylic acid cycle"/>
    <property type="evidence" value="ECO:0007669"/>
    <property type="project" value="UniProtKB-KW"/>
</dbReference>
<evidence type="ECO:0000256" key="2">
    <source>
        <dbReference type="ARBA" id="ARBA00022532"/>
    </source>
</evidence>
<dbReference type="PROSITE" id="PS01217">
    <property type="entry name" value="SUCCINYL_COA_LIG_3"/>
    <property type="match status" value="1"/>
</dbReference>
<dbReference type="InterPro" id="IPR005809">
    <property type="entry name" value="Succ_CoA_ligase-like_bsu"/>
</dbReference>
<feature type="domain" description="ATP-grasp" evidence="7">
    <location>
        <begin position="9"/>
        <end position="232"/>
    </location>
</feature>
<dbReference type="GO" id="GO:0042709">
    <property type="term" value="C:succinate-CoA ligase complex"/>
    <property type="evidence" value="ECO:0007669"/>
    <property type="project" value="TreeGrafter"/>
</dbReference>
<dbReference type="Gene3D" id="3.30.470.20">
    <property type="entry name" value="ATP-grasp fold, B domain"/>
    <property type="match status" value="1"/>
</dbReference>
<proteinExistence type="inferred from homology"/>
<dbReference type="SUPFAM" id="SSF56059">
    <property type="entry name" value="Glutathione synthetase ATP-binding domain-like"/>
    <property type="match status" value="1"/>
</dbReference>
<dbReference type="PANTHER" id="PTHR11815:SF10">
    <property type="entry name" value="SUCCINATE--COA LIGASE [GDP-FORMING] SUBUNIT BETA, MITOCHONDRIAL"/>
    <property type="match status" value="1"/>
</dbReference>
<dbReference type="GO" id="GO:0005829">
    <property type="term" value="C:cytosol"/>
    <property type="evidence" value="ECO:0007669"/>
    <property type="project" value="TreeGrafter"/>
</dbReference>
<keyword evidence="2" id="KW-0816">Tricarboxylic acid cycle</keyword>
<organism evidence="8">
    <name type="scientific">marine metagenome</name>
    <dbReference type="NCBI Taxonomy" id="408172"/>
    <lineage>
        <taxon>unclassified sequences</taxon>
        <taxon>metagenomes</taxon>
        <taxon>ecological metagenomes</taxon>
    </lineage>
</organism>
<dbReference type="NCBIfam" id="NF001913">
    <property type="entry name" value="PRK00696.1"/>
    <property type="match status" value="1"/>
</dbReference>
<dbReference type="EMBL" id="UINC01036195">
    <property type="protein sequence ID" value="SVB29793.1"/>
    <property type="molecule type" value="Genomic_DNA"/>
</dbReference>
<dbReference type="InterPro" id="IPR013650">
    <property type="entry name" value="ATP-grasp_succ-CoA_synth-type"/>
</dbReference>
<dbReference type="InterPro" id="IPR017866">
    <property type="entry name" value="Succ-CoA_synthase_bsu_CS"/>
</dbReference>
<dbReference type="PIRSF" id="PIRSF001554">
    <property type="entry name" value="SucCS_beta"/>
    <property type="match status" value="1"/>
</dbReference>
<keyword evidence="4" id="KW-0479">Metal-binding</keyword>